<name>A0A173MDP7_9BACT</name>
<dbReference type="AlphaFoldDB" id="A0A173MDP7"/>
<sequence>MSAPTNALADLYRACGIMGNQGTPGAPLVHYSLLVDPTNGKVTGIVHITQAIAGPNSDIRVNVTGTIQEFVFGAKVTKSIAISGDYLQYCTPPALCVYQLKFSANMLVENSWDGTGNFEYGCHVIKNVPVKSGNC</sequence>
<evidence type="ECO:0000259" key="1">
    <source>
        <dbReference type="Pfam" id="PF08896"/>
    </source>
</evidence>
<accession>A0A173MDP7</accession>
<protein>
    <recommendedName>
        <fullName evidence="1">DUF1842 domain-containing protein</fullName>
    </recommendedName>
</protein>
<evidence type="ECO:0000313" key="3">
    <source>
        <dbReference type="Proteomes" id="UP000186917"/>
    </source>
</evidence>
<dbReference type="STRING" id="477680.SAMN05421788_108228"/>
<dbReference type="Proteomes" id="UP000186917">
    <property type="component" value="Unassembled WGS sequence"/>
</dbReference>
<dbReference type="OrthoDB" id="7561690at2"/>
<proteinExistence type="predicted"/>
<organism evidence="2 3">
    <name type="scientific">Filimonas lacunae</name>
    <dbReference type="NCBI Taxonomy" id="477680"/>
    <lineage>
        <taxon>Bacteria</taxon>
        <taxon>Pseudomonadati</taxon>
        <taxon>Bacteroidota</taxon>
        <taxon>Chitinophagia</taxon>
        <taxon>Chitinophagales</taxon>
        <taxon>Chitinophagaceae</taxon>
        <taxon>Filimonas</taxon>
    </lineage>
</organism>
<gene>
    <name evidence="2" type="ORF">SAMN05421788_108228</name>
</gene>
<dbReference type="InterPro" id="IPR014992">
    <property type="entry name" value="DUF1842"/>
</dbReference>
<feature type="domain" description="DUF1842" evidence="1">
    <location>
        <begin position="11"/>
        <end position="120"/>
    </location>
</feature>
<dbReference type="EMBL" id="FTOR01000008">
    <property type="protein sequence ID" value="SIT29142.1"/>
    <property type="molecule type" value="Genomic_DNA"/>
</dbReference>
<dbReference type="KEGG" id="fln:FLA_1637"/>
<reference evidence="3" key="1">
    <citation type="submission" date="2017-01" db="EMBL/GenBank/DDBJ databases">
        <authorList>
            <person name="Varghese N."/>
            <person name="Submissions S."/>
        </authorList>
    </citation>
    <scope>NUCLEOTIDE SEQUENCE [LARGE SCALE GENOMIC DNA]</scope>
    <source>
        <strain evidence="3">DSM 21054</strain>
    </source>
</reference>
<dbReference type="RefSeq" id="WP_076381244.1">
    <property type="nucleotide sequence ID" value="NZ_AP017422.1"/>
</dbReference>
<keyword evidence="3" id="KW-1185">Reference proteome</keyword>
<dbReference type="Pfam" id="PF08896">
    <property type="entry name" value="DUF1842"/>
    <property type="match status" value="1"/>
</dbReference>
<evidence type="ECO:0000313" key="2">
    <source>
        <dbReference type="EMBL" id="SIT29142.1"/>
    </source>
</evidence>